<accession>A0AAW8TZU8</accession>
<dbReference type="GO" id="GO:0044715">
    <property type="term" value="F:8-oxo-dGDP phosphatase activity"/>
    <property type="evidence" value="ECO:0007669"/>
    <property type="project" value="TreeGrafter"/>
</dbReference>
<dbReference type="GO" id="GO:0006260">
    <property type="term" value="P:DNA replication"/>
    <property type="evidence" value="ECO:0007669"/>
    <property type="project" value="UniProtKB-KW"/>
</dbReference>
<dbReference type="CDD" id="cd03425">
    <property type="entry name" value="NUDIX_MutT_NudA_like"/>
    <property type="match status" value="1"/>
</dbReference>
<dbReference type="Proteomes" id="UP001256711">
    <property type="component" value="Unassembled WGS sequence"/>
</dbReference>
<dbReference type="GO" id="GO:0008413">
    <property type="term" value="F:8-oxo-7,8-dihydroguanosine triphosphate pyrophosphatase activity"/>
    <property type="evidence" value="ECO:0007669"/>
    <property type="project" value="TreeGrafter"/>
</dbReference>
<dbReference type="PRINTS" id="PR00502">
    <property type="entry name" value="NUDIXFAMILY"/>
</dbReference>
<dbReference type="InterPro" id="IPR015797">
    <property type="entry name" value="NUDIX_hydrolase-like_dom_sf"/>
</dbReference>
<feature type="domain" description="Nudix hydrolase" evidence="12">
    <location>
        <begin position="3"/>
        <end position="128"/>
    </location>
</feature>
<evidence type="ECO:0000256" key="10">
    <source>
        <dbReference type="ARBA" id="ARBA00035861"/>
    </source>
</evidence>
<reference evidence="13" key="1">
    <citation type="submission" date="2023-03" db="EMBL/GenBank/DDBJ databases">
        <authorList>
            <person name="Shen W."/>
            <person name="Cai J."/>
        </authorList>
    </citation>
    <scope>NUCLEOTIDE SEQUENCE</scope>
    <source>
        <strain evidence="13">B226-2</strain>
    </source>
</reference>
<evidence type="ECO:0000313" key="14">
    <source>
        <dbReference type="Proteomes" id="UP001256711"/>
    </source>
</evidence>
<evidence type="ECO:0000256" key="9">
    <source>
        <dbReference type="ARBA" id="ARBA00023204"/>
    </source>
</evidence>
<comment type="similarity">
    <text evidence="2">Belongs to the Nudix hydrolase family.</text>
</comment>
<comment type="caution">
    <text evidence="13">The sequence shown here is derived from an EMBL/GenBank/DDBJ whole genome shotgun (WGS) entry which is preliminary data.</text>
</comment>
<dbReference type="SUPFAM" id="SSF55811">
    <property type="entry name" value="Nudix"/>
    <property type="match status" value="1"/>
</dbReference>
<dbReference type="GO" id="GO:0035539">
    <property type="term" value="F:8-oxo-7,8-dihydrodeoxyguanosine triphosphate pyrophosphatase activity"/>
    <property type="evidence" value="ECO:0007669"/>
    <property type="project" value="UniProtKB-EC"/>
</dbReference>
<comment type="cofactor">
    <cofactor evidence="1">
        <name>Mg(2+)</name>
        <dbReference type="ChEBI" id="CHEBI:18420"/>
    </cofactor>
</comment>
<dbReference type="InterPro" id="IPR047127">
    <property type="entry name" value="MutT-like"/>
</dbReference>
<evidence type="ECO:0000313" key="13">
    <source>
        <dbReference type="EMBL" id="MDT2810529.1"/>
    </source>
</evidence>
<dbReference type="GO" id="GO:0006281">
    <property type="term" value="P:DNA repair"/>
    <property type="evidence" value="ECO:0007669"/>
    <property type="project" value="UniProtKB-KW"/>
</dbReference>
<dbReference type="RefSeq" id="WP_161999550.1">
    <property type="nucleotide sequence ID" value="NZ_JAQESC010000010.1"/>
</dbReference>
<evidence type="ECO:0000256" key="7">
    <source>
        <dbReference type="ARBA" id="ARBA00022801"/>
    </source>
</evidence>
<dbReference type="Gene3D" id="3.90.79.10">
    <property type="entry name" value="Nucleoside Triphosphate Pyrophosphohydrolase"/>
    <property type="match status" value="1"/>
</dbReference>
<keyword evidence="7" id="KW-0378">Hydrolase</keyword>
<evidence type="ECO:0000256" key="3">
    <source>
        <dbReference type="ARBA" id="ARBA00022457"/>
    </source>
</evidence>
<dbReference type="InterPro" id="IPR020476">
    <property type="entry name" value="Nudix_hydrolase"/>
</dbReference>
<keyword evidence="3" id="KW-0515">Mutator protein</keyword>
<evidence type="ECO:0000256" key="2">
    <source>
        <dbReference type="ARBA" id="ARBA00005582"/>
    </source>
</evidence>
<comment type="catalytic activity">
    <reaction evidence="10">
        <text>8-oxo-dGTP + H2O = 8-oxo-dGMP + diphosphate + H(+)</text>
        <dbReference type="Rhea" id="RHEA:31575"/>
        <dbReference type="ChEBI" id="CHEBI:15377"/>
        <dbReference type="ChEBI" id="CHEBI:15378"/>
        <dbReference type="ChEBI" id="CHEBI:33019"/>
        <dbReference type="ChEBI" id="CHEBI:63224"/>
        <dbReference type="ChEBI" id="CHEBI:77896"/>
        <dbReference type="EC" id="3.6.1.55"/>
    </reaction>
</comment>
<dbReference type="Pfam" id="PF00293">
    <property type="entry name" value="NUDIX"/>
    <property type="match status" value="1"/>
</dbReference>
<evidence type="ECO:0000256" key="8">
    <source>
        <dbReference type="ARBA" id="ARBA00022842"/>
    </source>
</evidence>
<evidence type="ECO:0000256" key="4">
    <source>
        <dbReference type="ARBA" id="ARBA00022705"/>
    </source>
</evidence>
<sequence>MGKQINVVGAILIREGKILCCKRGPGRSLAYLWEFPGGKIEKGETPWEALSRELQEELKIKVKIEPEVFEESSYDYEFGTVKMKTVICHLEKGEPILTEHVALKWLPVTELETLEWAPVDVPTVKKLVAQGYFYD</sequence>
<name>A0AAW8TZU8_9ENTE</name>
<organism evidence="13 14">
    <name type="scientific">Enterococcus asini</name>
    <dbReference type="NCBI Taxonomy" id="57732"/>
    <lineage>
        <taxon>Bacteria</taxon>
        <taxon>Bacillati</taxon>
        <taxon>Bacillota</taxon>
        <taxon>Bacilli</taxon>
        <taxon>Lactobacillales</taxon>
        <taxon>Enterococcaceae</taxon>
        <taxon>Enterococcus</taxon>
    </lineage>
</organism>
<evidence type="ECO:0000256" key="6">
    <source>
        <dbReference type="ARBA" id="ARBA00022763"/>
    </source>
</evidence>
<keyword evidence="4" id="KW-0235">DNA replication</keyword>
<keyword evidence="5" id="KW-0479">Metal-binding</keyword>
<keyword evidence="8" id="KW-0460">Magnesium</keyword>
<evidence type="ECO:0000256" key="5">
    <source>
        <dbReference type="ARBA" id="ARBA00022723"/>
    </source>
</evidence>
<gene>
    <name evidence="13" type="ORF">P7H43_08525</name>
</gene>
<proteinExistence type="inferred from homology"/>
<dbReference type="GO" id="GO:0044716">
    <property type="term" value="F:8-oxo-GDP phosphatase activity"/>
    <property type="evidence" value="ECO:0007669"/>
    <property type="project" value="TreeGrafter"/>
</dbReference>
<keyword evidence="9" id="KW-0234">DNA repair</keyword>
<keyword evidence="6" id="KW-0227">DNA damage</keyword>
<dbReference type="AlphaFoldDB" id="A0AAW8TZU8"/>
<dbReference type="PANTHER" id="PTHR47707:SF1">
    <property type="entry name" value="NUDIX HYDROLASE FAMILY PROTEIN"/>
    <property type="match status" value="1"/>
</dbReference>
<dbReference type="GO" id="GO:0046872">
    <property type="term" value="F:metal ion binding"/>
    <property type="evidence" value="ECO:0007669"/>
    <property type="project" value="UniProtKB-KW"/>
</dbReference>
<dbReference type="EMBL" id="JARQBJ010000003">
    <property type="protein sequence ID" value="MDT2810529.1"/>
    <property type="molecule type" value="Genomic_DNA"/>
</dbReference>
<evidence type="ECO:0000259" key="12">
    <source>
        <dbReference type="PROSITE" id="PS51462"/>
    </source>
</evidence>
<dbReference type="PANTHER" id="PTHR47707">
    <property type="entry name" value="8-OXO-DGTP DIPHOSPHATASE"/>
    <property type="match status" value="1"/>
</dbReference>
<dbReference type="InterPro" id="IPR000086">
    <property type="entry name" value="NUDIX_hydrolase_dom"/>
</dbReference>
<dbReference type="PROSITE" id="PS51462">
    <property type="entry name" value="NUDIX"/>
    <property type="match status" value="1"/>
</dbReference>
<evidence type="ECO:0000256" key="11">
    <source>
        <dbReference type="ARBA" id="ARBA00038905"/>
    </source>
</evidence>
<protein>
    <recommendedName>
        <fullName evidence="11">8-oxo-dGTP diphosphatase</fullName>
        <ecNumber evidence="11">3.6.1.55</ecNumber>
    </recommendedName>
</protein>
<evidence type="ECO:0000256" key="1">
    <source>
        <dbReference type="ARBA" id="ARBA00001946"/>
    </source>
</evidence>
<dbReference type="EC" id="3.6.1.55" evidence="11"/>